<accession>A0ABR2KPR0</accession>
<protein>
    <submittedName>
        <fullName evidence="1">Uncharacterized protein</fullName>
    </submittedName>
</protein>
<dbReference type="EMBL" id="JAPFFF010000004">
    <property type="protein sequence ID" value="KAK8892993.1"/>
    <property type="molecule type" value="Genomic_DNA"/>
</dbReference>
<evidence type="ECO:0000313" key="2">
    <source>
        <dbReference type="Proteomes" id="UP001470230"/>
    </source>
</evidence>
<proteinExistence type="predicted"/>
<keyword evidence="2" id="KW-1185">Reference proteome</keyword>
<evidence type="ECO:0000313" key="1">
    <source>
        <dbReference type="EMBL" id="KAK8892993.1"/>
    </source>
</evidence>
<dbReference type="Proteomes" id="UP001470230">
    <property type="component" value="Unassembled WGS sequence"/>
</dbReference>
<comment type="caution">
    <text evidence="1">The sequence shown here is derived from an EMBL/GenBank/DDBJ whole genome shotgun (WGS) entry which is preliminary data.</text>
</comment>
<sequence>MKTRSKIAIPQDYIEEIFDVFLFEDPSKLHFLSSKVNDHTDCEMFVELFLLFSYSFATELTVERYLSIHKYVHSNKMTNISKCKCSYIIHQKKKNSLGASF</sequence>
<organism evidence="1 2">
    <name type="scientific">Tritrichomonas musculus</name>
    <dbReference type="NCBI Taxonomy" id="1915356"/>
    <lineage>
        <taxon>Eukaryota</taxon>
        <taxon>Metamonada</taxon>
        <taxon>Parabasalia</taxon>
        <taxon>Tritrichomonadida</taxon>
        <taxon>Tritrichomonadidae</taxon>
        <taxon>Tritrichomonas</taxon>
    </lineage>
</organism>
<reference evidence="1 2" key="1">
    <citation type="submission" date="2024-04" db="EMBL/GenBank/DDBJ databases">
        <title>Tritrichomonas musculus Genome.</title>
        <authorList>
            <person name="Alves-Ferreira E."/>
            <person name="Grigg M."/>
            <person name="Lorenzi H."/>
            <person name="Galac M."/>
        </authorList>
    </citation>
    <scope>NUCLEOTIDE SEQUENCE [LARGE SCALE GENOMIC DNA]</scope>
    <source>
        <strain evidence="1 2">EAF2021</strain>
    </source>
</reference>
<name>A0ABR2KPR0_9EUKA</name>
<gene>
    <name evidence="1" type="ORF">M9Y10_030248</name>
</gene>